<feature type="domain" description="Cysteine-rich" evidence="6">
    <location>
        <begin position="18"/>
        <end position="102"/>
    </location>
</feature>
<keyword evidence="4" id="KW-0408">Iron</keyword>
<dbReference type="Proteomes" id="UP000323164">
    <property type="component" value="Unassembled WGS sequence"/>
</dbReference>
<evidence type="ECO:0000259" key="6">
    <source>
        <dbReference type="Pfam" id="PF02754"/>
    </source>
</evidence>
<dbReference type="AlphaFoldDB" id="A0A5D8YY35"/>
<keyword evidence="1" id="KW-0004">4Fe-4S</keyword>
<dbReference type="EMBL" id="VTRV01000131">
    <property type="protein sequence ID" value="TZF87628.1"/>
    <property type="molecule type" value="Genomic_DNA"/>
</dbReference>
<sequence length="125" mass="13170">MLAARVGELRFRRRDERIALHVPCTQRSVVGSTASLQRLLAAIPGLDVVMLDAGFGCCGAAGSTMLVDPGRAASFRAPLLDQLEASGVARLISANIGCRLHLANAARVPVQHPVDFLAACLDIPN</sequence>
<evidence type="ECO:0000313" key="8">
    <source>
        <dbReference type="Proteomes" id="UP000323164"/>
    </source>
</evidence>
<comment type="caution">
    <text evidence="7">The sequence shown here is derived from an EMBL/GenBank/DDBJ whole genome shotgun (WGS) entry which is preliminary data.</text>
</comment>
<organism evidence="7 8">
    <name type="scientific">Cognatilysobacter lacus</name>
    <dbReference type="NCBI Taxonomy" id="1643323"/>
    <lineage>
        <taxon>Bacteria</taxon>
        <taxon>Pseudomonadati</taxon>
        <taxon>Pseudomonadota</taxon>
        <taxon>Gammaproteobacteria</taxon>
        <taxon>Lysobacterales</taxon>
        <taxon>Lysobacteraceae</taxon>
        <taxon>Cognatilysobacter</taxon>
    </lineage>
</organism>
<name>A0A5D8YY35_9GAMM</name>
<keyword evidence="5" id="KW-0411">Iron-sulfur</keyword>
<evidence type="ECO:0000256" key="3">
    <source>
        <dbReference type="ARBA" id="ARBA00022737"/>
    </source>
</evidence>
<dbReference type="PANTHER" id="PTHR32479:SF19">
    <property type="entry name" value="ANAEROBIC GLYCEROL-3-PHOSPHATE DEHYDROGENASE SUBUNIT C"/>
    <property type="match status" value="1"/>
</dbReference>
<evidence type="ECO:0000256" key="4">
    <source>
        <dbReference type="ARBA" id="ARBA00023004"/>
    </source>
</evidence>
<keyword evidence="8" id="KW-1185">Reference proteome</keyword>
<keyword evidence="2" id="KW-0479">Metal-binding</keyword>
<evidence type="ECO:0000256" key="5">
    <source>
        <dbReference type="ARBA" id="ARBA00023014"/>
    </source>
</evidence>
<evidence type="ECO:0000256" key="1">
    <source>
        <dbReference type="ARBA" id="ARBA00022485"/>
    </source>
</evidence>
<dbReference type="Pfam" id="PF02754">
    <property type="entry name" value="CCG"/>
    <property type="match status" value="1"/>
</dbReference>
<reference evidence="7 8" key="1">
    <citation type="submission" date="2019-08" db="EMBL/GenBank/DDBJ databases">
        <title>Draft genome sequence of Lysobacter sp. UKS-15.</title>
        <authorList>
            <person name="Im W.-T."/>
        </authorList>
    </citation>
    <scope>NUCLEOTIDE SEQUENCE [LARGE SCALE GENOMIC DNA]</scope>
    <source>
        <strain evidence="7 8">UKS-15</strain>
    </source>
</reference>
<evidence type="ECO:0000313" key="7">
    <source>
        <dbReference type="EMBL" id="TZF87628.1"/>
    </source>
</evidence>
<evidence type="ECO:0000256" key="2">
    <source>
        <dbReference type="ARBA" id="ARBA00022723"/>
    </source>
</evidence>
<dbReference type="GO" id="GO:0046872">
    <property type="term" value="F:metal ion binding"/>
    <property type="evidence" value="ECO:0007669"/>
    <property type="project" value="UniProtKB-KW"/>
</dbReference>
<protein>
    <submittedName>
        <fullName evidence="7">(Fe-S)-binding protein</fullName>
    </submittedName>
</protein>
<dbReference type="InterPro" id="IPR004017">
    <property type="entry name" value="Cys_rich_dom"/>
</dbReference>
<proteinExistence type="predicted"/>
<gene>
    <name evidence="7" type="ORF">FW784_10970</name>
</gene>
<dbReference type="GO" id="GO:0016491">
    <property type="term" value="F:oxidoreductase activity"/>
    <property type="evidence" value="ECO:0007669"/>
    <property type="project" value="UniProtKB-ARBA"/>
</dbReference>
<dbReference type="OrthoDB" id="9765258at2"/>
<keyword evidence="3" id="KW-0677">Repeat</keyword>
<dbReference type="PANTHER" id="PTHR32479">
    <property type="entry name" value="GLYCOLATE OXIDASE IRON-SULFUR SUBUNIT"/>
    <property type="match status" value="1"/>
</dbReference>
<dbReference type="GO" id="GO:0051539">
    <property type="term" value="F:4 iron, 4 sulfur cluster binding"/>
    <property type="evidence" value="ECO:0007669"/>
    <property type="project" value="UniProtKB-KW"/>
</dbReference>
<accession>A0A5D8YY35</accession>